<sequence length="326" mass="37842">MRRMKPEQYVKRILDFACQREVSDIFFLPQKDKMIIKMREIDGIHDYQLLEADFAVGVINYLKFTSDMDISEHRRPQAGARNFNFQDQVVNLRLSSLGNYSNKESLVIRLIYPLRQLTQNELHGQQWQDIMNQRGLILFSGPTGSGKTTAMYQLTKKYSQHKIVLAIEDPVEVIEPDFLQIQVNKRAQMSYADLIRTSLRHRPDILILGEIRDEESSEMAIRAALSGHLVISTVHARNKFAVIGRMMELGISQRELHSVLNCVIYQRLILQTTGIVKAYRDVLLEENLSQAIQIPQSNYSDWQTMLQIDYKKGLLDEQTYQKYKTG</sequence>
<protein>
    <submittedName>
        <fullName evidence="5">Competence protein</fullName>
    </submittedName>
</protein>
<evidence type="ECO:0000259" key="4">
    <source>
        <dbReference type="PROSITE" id="PS00662"/>
    </source>
</evidence>
<dbReference type="CDD" id="cd01129">
    <property type="entry name" value="PulE-GspE-like"/>
    <property type="match status" value="1"/>
</dbReference>
<evidence type="ECO:0000256" key="1">
    <source>
        <dbReference type="ARBA" id="ARBA00006611"/>
    </source>
</evidence>
<dbReference type="EMBL" id="QOCS01000008">
    <property type="protein sequence ID" value="RHW47307.1"/>
    <property type="molecule type" value="Genomic_DNA"/>
</dbReference>
<dbReference type="PANTHER" id="PTHR30258:SF2">
    <property type="entry name" value="COMG OPERON PROTEIN 1"/>
    <property type="match status" value="1"/>
</dbReference>
<dbReference type="PROSITE" id="PS00662">
    <property type="entry name" value="T2SP_E"/>
    <property type="match status" value="1"/>
</dbReference>
<organism evidence="5 6">
    <name type="scientific">Bombilactobacillus bombi</name>
    <dbReference type="NCBI Taxonomy" id="1303590"/>
    <lineage>
        <taxon>Bacteria</taxon>
        <taxon>Bacillati</taxon>
        <taxon>Bacillota</taxon>
        <taxon>Bacilli</taxon>
        <taxon>Lactobacillales</taxon>
        <taxon>Lactobacillaceae</taxon>
        <taxon>Bombilactobacillus</taxon>
    </lineage>
</organism>
<comment type="caution">
    <text evidence="5">The sequence shown here is derived from an EMBL/GenBank/DDBJ whole genome shotgun (WGS) entry which is preliminary data.</text>
</comment>
<accession>A0A417Z9K6</accession>
<dbReference type="InterPro" id="IPR047667">
    <property type="entry name" value="ATPase_ComGA"/>
</dbReference>
<dbReference type="InterPro" id="IPR003593">
    <property type="entry name" value="AAA+_ATPase"/>
</dbReference>
<dbReference type="GO" id="GO:0016887">
    <property type="term" value="F:ATP hydrolysis activity"/>
    <property type="evidence" value="ECO:0007669"/>
    <property type="project" value="TreeGrafter"/>
</dbReference>
<gene>
    <name evidence="5" type="ORF">DS832_03925</name>
</gene>
<dbReference type="Proteomes" id="UP000284822">
    <property type="component" value="Unassembled WGS sequence"/>
</dbReference>
<evidence type="ECO:0000313" key="6">
    <source>
        <dbReference type="Proteomes" id="UP000284822"/>
    </source>
</evidence>
<proteinExistence type="inferred from homology"/>
<dbReference type="SMART" id="SM00382">
    <property type="entry name" value="AAA"/>
    <property type="match status" value="1"/>
</dbReference>
<dbReference type="Gene3D" id="3.30.450.90">
    <property type="match status" value="1"/>
</dbReference>
<keyword evidence="3" id="KW-0067">ATP-binding</keyword>
<name>A0A417Z9K6_9LACO</name>
<dbReference type="InterPro" id="IPR027417">
    <property type="entry name" value="P-loop_NTPase"/>
</dbReference>
<feature type="domain" description="Bacterial type II secretion system protein E" evidence="4">
    <location>
        <begin position="199"/>
        <end position="213"/>
    </location>
</feature>
<dbReference type="Gene3D" id="3.40.50.300">
    <property type="entry name" value="P-loop containing nucleotide triphosphate hydrolases"/>
    <property type="match status" value="1"/>
</dbReference>
<dbReference type="AlphaFoldDB" id="A0A417Z9K6"/>
<dbReference type="SUPFAM" id="SSF52540">
    <property type="entry name" value="P-loop containing nucleoside triphosphate hydrolases"/>
    <property type="match status" value="1"/>
</dbReference>
<dbReference type="GO" id="GO:0005524">
    <property type="term" value="F:ATP binding"/>
    <property type="evidence" value="ECO:0007669"/>
    <property type="project" value="UniProtKB-KW"/>
</dbReference>
<dbReference type="GO" id="GO:0005886">
    <property type="term" value="C:plasma membrane"/>
    <property type="evidence" value="ECO:0007669"/>
    <property type="project" value="TreeGrafter"/>
</dbReference>
<reference evidence="5 6" key="1">
    <citation type="submission" date="2018-07" db="EMBL/GenBank/DDBJ databases">
        <title>Genome sequences of six Lactobacillus spp. isolated from bumble bee guts.</title>
        <authorList>
            <person name="Motta E.V.S."/>
            <person name="Moran N.A."/>
        </authorList>
    </citation>
    <scope>NUCLEOTIDE SEQUENCE [LARGE SCALE GENOMIC DNA]</scope>
    <source>
        <strain evidence="5 6">LV-8.1</strain>
    </source>
</reference>
<keyword evidence="2" id="KW-0547">Nucleotide-binding</keyword>
<evidence type="ECO:0000313" key="5">
    <source>
        <dbReference type="EMBL" id="RHW47307.1"/>
    </source>
</evidence>
<dbReference type="NCBIfam" id="NF041000">
    <property type="entry name" value="ATPase_ComGA"/>
    <property type="match status" value="1"/>
</dbReference>
<evidence type="ECO:0000256" key="3">
    <source>
        <dbReference type="ARBA" id="ARBA00022840"/>
    </source>
</evidence>
<dbReference type="Pfam" id="PF00437">
    <property type="entry name" value="T2SSE"/>
    <property type="match status" value="1"/>
</dbReference>
<dbReference type="PANTHER" id="PTHR30258">
    <property type="entry name" value="TYPE II SECRETION SYSTEM PROTEIN GSPE-RELATED"/>
    <property type="match status" value="1"/>
</dbReference>
<evidence type="ECO:0000256" key="2">
    <source>
        <dbReference type="ARBA" id="ARBA00022741"/>
    </source>
</evidence>
<dbReference type="InterPro" id="IPR001482">
    <property type="entry name" value="T2SS/T4SS_dom"/>
</dbReference>
<comment type="similarity">
    <text evidence="1">Belongs to the GSP E family.</text>
</comment>